<proteinExistence type="inferred from homology"/>
<dbReference type="Proteomes" id="UP001183535">
    <property type="component" value="Unassembled WGS sequence"/>
</dbReference>
<reference evidence="3" key="1">
    <citation type="submission" date="2023-07" db="EMBL/GenBank/DDBJ databases">
        <title>30 novel species of actinomycetes from the DSMZ collection.</title>
        <authorList>
            <person name="Nouioui I."/>
        </authorList>
    </citation>
    <scope>NUCLEOTIDE SEQUENCE [LARGE SCALE GENOMIC DNA]</scope>
    <source>
        <strain evidence="3">DSM 41981</strain>
    </source>
</reference>
<dbReference type="EMBL" id="JAVRES010000019">
    <property type="protein sequence ID" value="MDT0438658.1"/>
    <property type="molecule type" value="Genomic_DNA"/>
</dbReference>
<dbReference type="RefSeq" id="WP_093823386.1">
    <property type="nucleotide sequence ID" value="NZ_JAVRES010000019.1"/>
</dbReference>
<dbReference type="InterPro" id="IPR036396">
    <property type="entry name" value="Cyt_P450_sf"/>
</dbReference>
<protein>
    <submittedName>
        <fullName evidence="2">Cytochrome P450</fullName>
    </submittedName>
</protein>
<evidence type="ECO:0000313" key="3">
    <source>
        <dbReference type="Proteomes" id="UP001183535"/>
    </source>
</evidence>
<dbReference type="Gene3D" id="1.10.630.10">
    <property type="entry name" value="Cytochrome P450"/>
    <property type="match status" value="1"/>
</dbReference>
<keyword evidence="3" id="KW-1185">Reference proteome</keyword>
<evidence type="ECO:0000313" key="2">
    <source>
        <dbReference type="EMBL" id="MDT0438658.1"/>
    </source>
</evidence>
<name>A0ABD5EVH5_9ACTN</name>
<organism evidence="2 3">
    <name type="scientific">Streptomyces doudnae</name>
    <dbReference type="NCBI Taxonomy" id="3075536"/>
    <lineage>
        <taxon>Bacteria</taxon>
        <taxon>Bacillati</taxon>
        <taxon>Actinomycetota</taxon>
        <taxon>Actinomycetes</taxon>
        <taxon>Kitasatosporales</taxon>
        <taxon>Streptomycetaceae</taxon>
        <taxon>Streptomyces</taxon>
    </lineage>
</organism>
<comment type="caution">
    <text evidence="2">The sequence shown here is derived from an EMBL/GenBank/DDBJ whole genome shotgun (WGS) entry which is preliminary data.</text>
</comment>
<dbReference type="PANTHER" id="PTHR46696:SF1">
    <property type="entry name" value="CYTOCHROME P450 YJIB-RELATED"/>
    <property type="match status" value="1"/>
</dbReference>
<comment type="similarity">
    <text evidence="1">Belongs to the cytochrome P450 family.</text>
</comment>
<evidence type="ECO:0000256" key="1">
    <source>
        <dbReference type="ARBA" id="ARBA00010617"/>
    </source>
</evidence>
<sequence>MNDTPLVEVAESHLDAPRLGDPRYAAEPASVFAELRSRYGPVAPVLLVGDVPAWLVLGHRELQHVTADTETFSRNSSRWRLGPQLPPEWPLWPMLGGGRGGRALLFLEGEEHRARSVAVSHALTGDLLEFRARCEQFAEELVASFAADGEAELMSAYAMRLPLLAVGWALGLSPKQGEDLVDSVTAMTAGGPDAFAGQQRLRDVFAELVERNRKSPGRDVTGRLSTHPAGLTDLELVEDLAVVATAGHQTTGNWIGNALRLMLTDPRYTDSFARGRLPVGQALREVLWEDSPTQVVAGRWATRPVELGTARIQTGDMVLLGLAAANHDPTIRPADGSTPRGSQAYLSYSHGRHGCPGPARDMAEVIAVAAIEVLLDSLPDMALACAPEALSWHPGVWLRGLQALPVTFTPALHAGQAPAPWG</sequence>
<dbReference type="SUPFAM" id="SSF48264">
    <property type="entry name" value="Cytochrome P450"/>
    <property type="match status" value="1"/>
</dbReference>
<dbReference type="AlphaFoldDB" id="A0ABD5EVH5"/>
<dbReference type="PANTHER" id="PTHR46696">
    <property type="entry name" value="P450, PUTATIVE (EUROFUNG)-RELATED"/>
    <property type="match status" value="1"/>
</dbReference>
<accession>A0ABD5EVH5</accession>
<dbReference type="InterPro" id="IPR002397">
    <property type="entry name" value="Cyt_P450_B"/>
</dbReference>
<gene>
    <name evidence="2" type="ORF">RM877_28660</name>
</gene>
<dbReference type="PRINTS" id="PR00359">
    <property type="entry name" value="BP450"/>
</dbReference>